<evidence type="ECO:0000313" key="2">
    <source>
        <dbReference type="Proteomes" id="UP000224902"/>
    </source>
</evidence>
<reference evidence="2" key="1">
    <citation type="submission" date="2016-08" db="EMBL/GenBank/DDBJ databases">
        <authorList>
            <person name="Seilhamer J.J."/>
        </authorList>
    </citation>
    <scope>NUCLEOTIDE SEQUENCE [LARGE SCALE GENOMIC DNA]</scope>
</reference>
<protein>
    <submittedName>
        <fullName evidence="1">Uncharacterized protein</fullName>
    </submittedName>
</protein>
<gene>
    <name evidence="1" type="ORF">SEA_WEASELS2_286</name>
</gene>
<dbReference type="EMBL" id="KX774321">
    <property type="protein sequence ID" value="AOZ63864.1"/>
    <property type="molecule type" value="Genomic_DNA"/>
</dbReference>
<organism evidence="1 2">
    <name type="scientific">Rhodococcus phage Weasels2</name>
    <dbReference type="NCBI Taxonomy" id="1897437"/>
    <lineage>
        <taxon>Viruses</taxon>
        <taxon>Duplodnaviria</taxon>
        <taxon>Heunggongvirae</taxon>
        <taxon>Uroviricota</taxon>
        <taxon>Caudoviricetes</taxon>
        <taxon>Weaselvirus</taxon>
        <taxon>Weaselvirus weasel</taxon>
    </lineage>
</organism>
<sequence length="67" mass="7963">MFYIEWNGQKDGGSLSTEAEAFRELEELALDSLQDVDTKLVHWERESRQLFIENETGKHTYVIKWED</sequence>
<name>A0A1I9SAQ8_9CAUD</name>
<accession>A0A1I9SAQ8</accession>
<dbReference type="Proteomes" id="UP000224902">
    <property type="component" value="Segment"/>
</dbReference>
<evidence type="ECO:0000313" key="1">
    <source>
        <dbReference type="EMBL" id="AOZ63864.1"/>
    </source>
</evidence>
<proteinExistence type="predicted"/>
<keyword evidence="2" id="KW-1185">Reference proteome</keyword>